<dbReference type="AlphaFoldDB" id="A0A4Y4D4Y0"/>
<dbReference type="GO" id="GO:0003677">
    <property type="term" value="F:DNA binding"/>
    <property type="evidence" value="ECO:0007669"/>
    <property type="project" value="UniProtKB-KW"/>
</dbReference>
<organism evidence="7 8">
    <name type="scientific">Kocuria varians</name>
    <name type="common">Micrococcus varians</name>
    <dbReference type="NCBI Taxonomy" id="1272"/>
    <lineage>
        <taxon>Bacteria</taxon>
        <taxon>Bacillati</taxon>
        <taxon>Actinomycetota</taxon>
        <taxon>Actinomycetes</taxon>
        <taxon>Micrococcales</taxon>
        <taxon>Micrococcaceae</taxon>
        <taxon>Kocuria</taxon>
    </lineage>
</organism>
<evidence type="ECO:0000313" key="7">
    <source>
        <dbReference type="EMBL" id="GEC98337.1"/>
    </source>
</evidence>
<keyword evidence="3 6" id="KW-1133">Transmembrane helix</keyword>
<name>A0A4Y4D4Y0_KOCVA</name>
<feature type="binding site" evidence="5">
    <location>
        <position position="219"/>
    </location>
    <ligand>
        <name>Zn(2+)</name>
        <dbReference type="ChEBI" id="CHEBI:29105"/>
    </ligand>
</feature>
<keyword evidence="7" id="KW-0238">DNA-binding</keyword>
<dbReference type="Pfam" id="PF03006">
    <property type="entry name" value="HlyIII"/>
    <property type="match status" value="1"/>
</dbReference>
<evidence type="ECO:0000256" key="4">
    <source>
        <dbReference type="ARBA" id="ARBA00023136"/>
    </source>
</evidence>
<keyword evidence="4 6" id="KW-0472">Membrane</keyword>
<dbReference type="PANTHER" id="PTHR20855">
    <property type="entry name" value="ADIPOR/PROGESTIN RECEPTOR-RELATED"/>
    <property type="match status" value="1"/>
</dbReference>
<comment type="subcellular location">
    <subcellularLocation>
        <location evidence="1">Membrane</location>
        <topology evidence="1">Multi-pass membrane protein</topology>
    </subcellularLocation>
</comment>
<dbReference type="PANTHER" id="PTHR20855:SF3">
    <property type="entry name" value="LD03007P"/>
    <property type="match status" value="1"/>
</dbReference>
<dbReference type="STRING" id="1272.GCA_900014985_01912"/>
<feature type="binding site" evidence="5">
    <location>
        <position position="87"/>
    </location>
    <ligand>
        <name>Zn(2+)</name>
        <dbReference type="ChEBI" id="CHEBI:29105"/>
    </ligand>
</feature>
<keyword evidence="5" id="KW-0479">Metal-binding</keyword>
<accession>A0A4Y4D4Y0</accession>
<feature type="transmembrane region" description="Helical" evidence="6">
    <location>
        <begin position="130"/>
        <end position="149"/>
    </location>
</feature>
<feature type="transmembrane region" description="Helical" evidence="6">
    <location>
        <begin position="214"/>
        <end position="238"/>
    </location>
</feature>
<dbReference type="InterPro" id="IPR004254">
    <property type="entry name" value="AdipoR/HlyIII-related"/>
</dbReference>
<keyword evidence="2 6" id="KW-0812">Transmembrane</keyword>
<comment type="caution">
    <text evidence="7">The sequence shown here is derived from an EMBL/GenBank/DDBJ whole genome shotgun (WGS) entry which is preliminary data.</text>
</comment>
<dbReference type="Proteomes" id="UP000315730">
    <property type="component" value="Unassembled WGS sequence"/>
</dbReference>
<proteinExistence type="predicted"/>
<keyword evidence="5" id="KW-0862">Zinc</keyword>
<keyword evidence="8" id="KW-1185">Reference proteome</keyword>
<feature type="transmembrane region" description="Helical" evidence="6">
    <location>
        <begin position="65"/>
        <end position="86"/>
    </location>
</feature>
<sequence>MITMRDDRAVRHESDSTRTIVRQTRNGPLTVERKPAWRGWIHAGFAPVATVLGIIAIVVAPTLQLRLACVVYAITAVMLFGTSAVYHRFYWGARMNAVLRRLDHANIALIIAGTYTPLAVALLPPRGATILLAVIWSLGALLVAFRVFWLGAPRWLYTPLYVVMGCLSVLYLPAFFAVNVPATVMLIVGGVIYIAGAVCYATRRPLLLPHAFSFHEVFHACTIGGFVCHYIAIMLAMFGA</sequence>
<feature type="transmembrane region" description="Helical" evidence="6">
    <location>
        <begin position="182"/>
        <end position="202"/>
    </location>
</feature>
<dbReference type="GO" id="GO:0016020">
    <property type="term" value="C:membrane"/>
    <property type="evidence" value="ECO:0007669"/>
    <property type="project" value="UniProtKB-SubCell"/>
</dbReference>
<dbReference type="GO" id="GO:0046872">
    <property type="term" value="F:metal ion binding"/>
    <property type="evidence" value="ECO:0007669"/>
    <property type="project" value="UniProtKB-KW"/>
</dbReference>
<feature type="transmembrane region" description="Helical" evidence="6">
    <location>
        <begin position="39"/>
        <end position="59"/>
    </location>
</feature>
<evidence type="ECO:0000256" key="6">
    <source>
        <dbReference type="SAM" id="Phobius"/>
    </source>
</evidence>
<feature type="transmembrane region" description="Helical" evidence="6">
    <location>
        <begin position="156"/>
        <end position="176"/>
    </location>
</feature>
<evidence type="ECO:0000313" key="8">
    <source>
        <dbReference type="Proteomes" id="UP000315730"/>
    </source>
</evidence>
<reference evidence="7 8" key="1">
    <citation type="submission" date="2019-06" db="EMBL/GenBank/DDBJ databases">
        <title>Whole genome shotgun sequence of Kocuria varians NBRC 15358.</title>
        <authorList>
            <person name="Hosoyama A."/>
            <person name="Uohara A."/>
            <person name="Ohji S."/>
            <person name="Ichikawa N."/>
        </authorList>
    </citation>
    <scope>NUCLEOTIDE SEQUENCE [LARGE SCALE GENOMIC DNA]</scope>
    <source>
        <strain evidence="7 8">NBRC 15358</strain>
    </source>
</reference>
<gene>
    <name evidence="7" type="ORF">KVA01_04920</name>
</gene>
<evidence type="ECO:0000256" key="1">
    <source>
        <dbReference type="ARBA" id="ARBA00004141"/>
    </source>
</evidence>
<feature type="transmembrane region" description="Helical" evidence="6">
    <location>
        <begin position="107"/>
        <end position="124"/>
    </location>
</feature>
<evidence type="ECO:0000256" key="5">
    <source>
        <dbReference type="PIRSR" id="PIRSR604254-1"/>
    </source>
</evidence>
<feature type="binding site" evidence="5">
    <location>
        <position position="215"/>
    </location>
    <ligand>
        <name>Zn(2+)</name>
        <dbReference type="ChEBI" id="CHEBI:29105"/>
    </ligand>
</feature>
<evidence type="ECO:0000256" key="3">
    <source>
        <dbReference type="ARBA" id="ARBA00022989"/>
    </source>
</evidence>
<evidence type="ECO:0000256" key="2">
    <source>
        <dbReference type="ARBA" id="ARBA00022692"/>
    </source>
</evidence>
<dbReference type="EMBL" id="BJNW01000003">
    <property type="protein sequence ID" value="GEC98337.1"/>
    <property type="molecule type" value="Genomic_DNA"/>
</dbReference>
<protein>
    <submittedName>
        <fullName evidence="7">DNA-binding protein</fullName>
    </submittedName>
</protein>